<protein>
    <submittedName>
        <fullName evidence="2">RxLR effector</fullName>
    </submittedName>
</protein>
<sequence>MREIPCILFLGFVALLTHPPVVVAIDSIKNPEFDPVETPIITSAGDTTDVRRLLRRETGTTNNDTLDVNKKSLLVDIRTLSNPETDERNIADSIASVIFKVLGKVVGRAKADKWKANMMDSLANMMYKTGVTPADFYTYASTKTNLKTRDKYKRAGDAYAAFWETK</sequence>
<evidence type="ECO:0000256" key="1">
    <source>
        <dbReference type="SAM" id="SignalP"/>
    </source>
</evidence>
<feature type="signal peptide" evidence="1">
    <location>
        <begin position="1"/>
        <end position="24"/>
    </location>
</feature>
<gene>
    <name evidence="2" type="ORF">PHPALM_2085</name>
</gene>
<keyword evidence="1" id="KW-0732">Signal</keyword>
<evidence type="ECO:0000313" key="2">
    <source>
        <dbReference type="EMBL" id="POM80117.1"/>
    </source>
</evidence>
<dbReference type="Proteomes" id="UP000237271">
    <property type="component" value="Unassembled WGS sequence"/>
</dbReference>
<accession>A0A2P4YQP2</accession>
<dbReference type="EMBL" id="NCKW01000699">
    <property type="protein sequence ID" value="POM80117.1"/>
    <property type="molecule type" value="Genomic_DNA"/>
</dbReference>
<dbReference type="AlphaFoldDB" id="A0A2P4YQP2"/>
<comment type="caution">
    <text evidence="2">The sequence shown here is derived from an EMBL/GenBank/DDBJ whole genome shotgun (WGS) entry which is preliminary data.</text>
</comment>
<organism evidence="2 3">
    <name type="scientific">Phytophthora palmivora</name>
    <dbReference type="NCBI Taxonomy" id="4796"/>
    <lineage>
        <taxon>Eukaryota</taxon>
        <taxon>Sar</taxon>
        <taxon>Stramenopiles</taxon>
        <taxon>Oomycota</taxon>
        <taxon>Peronosporomycetes</taxon>
        <taxon>Peronosporales</taxon>
        <taxon>Peronosporaceae</taxon>
        <taxon>Phytophthora</taxon>
    </lineage>
</organism>
<name>A0A2P4YQP2_9STRA</name>
<evidence type="ECO:0000313" key="3">
    <source>
        <dbReference type="Proteomes" id="UP000237271"/>
    </source>
</evidence>
<proteinExistence type="predicted"/>
<reference evidence="2 3" key="1">
    <citation type="journal article" date="2017" name="Genome Biol. Evol.">
        <title>Phytophthora megakarya and P. palmivora, closely related causal agents of cacao black pod rot, underwent increases in genome sizes and gene numbers by different mechanisms.</title>
        <authorList>
            <person name="Ali S.S."/>
            <person name="Shao J."/>
            <person name="Lary D.J."/>
            <person name="Kronmiller B."/>
            <person name="Shen D."/>
            <person name="Strem M.D."/>
            <person name="Amoako-Attah I."/>
            <person name="Akrofi A.Y."/>
            <person name="Begoude B.A."/>
            <person name="Ten Hoopen G.M."/>
            <person name="Coulibaly K."/>
            <person name="Kebe B.I."/>
            <person name="Melnick R.L."/>
            <person name="Guiltinan M.J."/>
            <person name="Tyler B.M."/>
            <person name="Meinhardt L.W."/>
            <person name="Bailey B.A."/>
        </authorList>
    </citation>
    <scope>NUCLEOTIDE SEQUENCE [LARGE SCALE GENOMIC DNA]</scope>
    <source>
        <strain evidence="3">sbr112.9</strain>
    </source>
</reference>
<feature type="chain" id="PRO_5015195157" evidence="1">
    <location>
        <begin position="25"/>
        <end position="166"/>
    </location>
</feature>
<keyword evidence="3" id="KW-1185">Reference proteome</keyword>
<dbReference type="OrthoDB" id="146583at2759"/>